<dbReference type="AlphaFoldDB" id="A0A0F9L4V9"/>
<gene>
    <name evidence="1" type="ORF">LCGC14_1557160</name>
</gene>
<evidence type="ECO:0000313" key="1">
    <source>
        <dbReference type="EMBL" id="KKM49015.1"/>
    </source>
</evidence>
<name>A0A0F9L4V9_9ZZZZ</name>
<protein>
    <submittedName>
        <fullName evidence="1">Uncharacterized protein</fullName>
    </submittedName>
</protein>
<proteinExistence type="predicted"/>
<sequence length="78" mass="8876">MEIKPRKDPSETMGETAVADIIIHKDDETRGANLCVLLCVDKKYRIATIYDTVQLDADQLRWLANVVDEFNRQGKVVV</sequence>
<reference evidence="1" key="1">
    <citation type="journal article" date="2015" name="Nature">
        <title>Complex archaea that bridge the gap between prokaryotes and eukaryotes.</title>
        <authorList>
            <person name="Spang A."/>
            <person name="Saw J.H."/>
            <person name="Jorgensen S.L."/>
            <person name="Zaremba-Niedzwiedzka K."/>
            <person name="Martijn J."/>
            <person name="Lind A.E."/>
            <person name="van Eijk R."/>
            <person name="Schleper C."/>
            <person name="Guy L."/>
            <person name="Ettema T.J."/>
        </authorList>
    </citation>
    <scope>NUCLEOTIDE SEQUENCE</scope>
</reference>
<organism evidence="1">
    <name type="scientific">marine sediment metagenome</name>
    <dbReference type="NCBI Taxonomy" id="412755"/>
    <lineage>
        <taxon>unclassified sequences</taxon>
        <taxon>metagenomes</taxon>
        <taxon>ecological metagenomes</taxon>
    </lineage>
</organism>
<comment type="caution">
    <text evidence="1">The sequence shown here is derived from an EMBL/GenBank/DDBJ whole genome shotgun (WGS) entry which is preliminary data.</text>
</comment>
<accession>A0A0F9L4V9</accession>
<dbReference type="EMBL" id="LAZR01011985">
    <property type="protein sequence ID" value="KKM49015.1"/>
    <property type="molecule type" value="Genomic_DNA"/>
</dbReference>